<gene>
    <name evidence="1" type="ORF">BRARA_K00574</name>
</gene>
<organism evidence="1">
    <name type="scientific">Brassica campestris</name>
    <name type="common">Field mustard</name>
    <dbReference type="NCBI Taxonomy" id="3711"/>
    <lineage>
        <taxon>Eukaryota</taxon>
        <taxon>Viridiplantae</taxon>
        <taxon>Streptophyta</taxon>
        <taxon>Embryophyta</taxon>
        <taxon>Tracheophyta</taxon>
        <taxon>Spermatophyta</taxon>
        <taxon>Magnoliopsida</taxon>
        <taxon>eudicotyledons</taxon>
        <taxon>Gunneridae</taxon>
        <taxon>Pentapetalae</taxon>
        <taxon>rosids</taxon>
        <taxon>malvids</taxon>
        <taxon>Brassicales</taxon>
        <taxon>Brassicaceae</taxon>
        <taxon>Brassiceae</taxon>
        <taxon>Brassica</taxon>
    </lineage>
</organism>
<dbReference type="GO" id="GO:0000398">
    <property type="term" value="P:mRNA splicing, via spliceosome"/>
    <property type="evidence" value="ECO:0007669"/>
    <property type="project" value="InterPro"/>
</dbReference>
<dbReference type="InterPro" id="IPR007590">
    <property type="entry name" value="Saf4/Yju2"/>
</dbReference>
<dbReference type="Proteomes" id="UP000264353">
    <property type="component" value="Unassembled WGS sequence"/>
</dbReference>
<dbReference type="PANTHER" id="PTHR12111">
    <property type="entry name" value="SPLICING FACTOR YJU2"/>
    <property type="match status" value="1"/>
</dbReference>
<sequence length="102" mass="12089">MTERKVLNKNYPADFDPKKIPRLLKPKNHQKKNRFMLPVPARCNKCGNYMSEGTKFNRRVEQVTEETYLGIEIYRFYFKCTNCSTELTIKTDPRNSGYLLFA</sequence>
<dbReference type="Pfam" id="PF04502">
    <property type="entry name" value="Saf4_Yju2"/>
    <property type="match status" value="1"/>
</dbReference>
<accession>A0A397KY36</accession>
<reference evidence="1" key="1">
    <citation type="submission" date="2018-06" db="EMBL/GenBank/DDBJ databases">
        <title>WGS assembly of Brassica rapa FPsc.</title>
        <authorList>
            <person name="Bowman J."/>
            <person name="Kohchi T."/>
            <person name="Yamato K."/>
            <person name="Jenkins J."/>
            <person name="Shu S."/>
            <person name="Ishizaki K."/>
            <person name="Yamaoka S."/>
            <person name="Nishihama R."/>
            <person name="Nakamura Y."/>
            <person name="Berger F."/>
            <person name="Adam C."/>
            <person name="Aki S."/>
            <person name="Althoff F."/>
            <person name="Araki T."/>
            <person name="Arteaga-Vazquez M."/>
            <person name="Balasubrmanian S."/>
            <person name="Bauer D."/>
            <person name="Boehm C."/>
            <person name="Briginshaw L."/>
            <person name="Caballero-Perez J."/>
            <person name="Catarino B."/>
            <person name="Chen F."/>
            <person name="Chiyoda S."/>
            <person name="Chovatia M."/>
            <person name="Davies K."/>
            <person name="Delmans M."/>
            <person name="Demura T."/>
            <person name="Dierschke T."/>
            <person name="Dolan L."/>
            <person name="Dorantes-Acosta A."/>
            <person name="Eklund D."/>
            <person name="Florent S."/>
            <person name="Flores-Sandoval E."/>
            <person name="Fujiyama A."/>
            <person name="Fukuzawa H."/>
            <person name="Galik B."/>
            <person name="Grimanelli D."/>
            <person name="Grimwood J."/>
            <person name="Grossniklaus U."/>
            <person name="Hamada T."/>
            <person name="Haseloff J."/>
            <person name="Hetherington A."/>
            <person name="Higo A."/>
            <person name="Hirakawa Y."/>
            <person name="Hundley H."/>
            <person name="Ikeda Y."/>
            <person name="Inoue K."/>
            <person name="Inoue S."/>
            <person name="Ishida S."/>
            <person name="Jia Q."/>
            <person name="Kakita M."/>
            <person name="Kanazawa T."/>
            <person name="Kawai Y."/>
            <person name="Kawashima T."/>
            <person name="Kennedy M."/>
            <person name="Kinose K."/>
            <person name="Kinoshita T."/>
            <person name="Kohara Y."/>
            <person name="Koide E."/>
            <person name="Komatsu K."/>
            <person name="Kopischke S."/>
            <person name="Kubo M."/>
            <person name="Kyozuka J."/>
            <person name="Lagercrantz U."/>
            <person name="Lin S."/>
            <person name="Lindquist E."/>
            <person name="Lipzen A."/>
            <person name="Lu C."/>
            <person name="Luna E."/>
            <person name="Martienssen R."/>
            <person name="Minamino N."/>
            <person name="Mizutani M."/>
            <person name="Mizutani M."/>
            <person name="Mochizuki N."/>
            <person name="Monte I."/>
            <person name="Mosher R."/>
            <person name="Nagasaki H."/>
            <person name="Nakagami H."/>
            <person name="Naramoto S."/>
            <person name="Nishitani K."/>
            <person name="Ohtani M."/>
            <person name="Okamoto T."/>
            <person name="Okumura M."/>
            <person name="Phillips J."/>
            <person name="Pollak B."/>
            <person name="Reinders A."/>
            <person name="Roevekamp M."/>
            <person name="Sano R."/>
            <person name="Sawa S."/>
            <person name="Schmid M."/>
            <person name="Shirakawa M."/>
            <person name="Solano R."/>
            <person name="Spunde A."/>
            <person name="Suetsugu N."/>
            <person name="Sugano S."/>
            <person name="Sugiyama A."/>
            <person name="Sun R."/>
            <person name="Suzuki Y."/>
            <person name="Takenaka M."/>
            <person name="Takezawa D."/>
            <person name="Tomogane H."/>
            <person name="Tsuzuki M."/>
            <person name="Ueda T."/>
            <person name="Umeda M."/>
            <person name="Ward J."/>
            <person name="Watanabe Y."/>
            <person name="Yazaki K."/>
            <person name="Yokoyama R."/>
            <person name="Yoshitake Y."/>
            <person name="Yotsui I."/>
            <person name="Zachgo S."/>
            <person name="Schmutz J."/>
        </authorList>
    </citation>
    <scope>NUCLEOTIDE SEQUENCE [LARGE SCALE GENOMIC DNA]</scope>
</reference>
<dbReference type="PANTHER" id="PTHR12111:SF10">
    <property type="entry name" value="SPLICING FACTOR YJU2"/>
    <property type="match status" value="1"/>
</dbReference>
<proteinExistence type="predicted"/>
<evidence type="ECO:0000313" key="1">
    <source>
        <dbReference type="EMBL" id="RIA05140.1"/>
    </source>
</evidence>
<protein>
    <recommendedName>
        <fullName evidence="2">Splicing factor YJU2</fullName>
    </recommendedName>
</protein>
<dbReference type="EMBL" id="KZ864739">
    <property type="protein sequence ID" value="RIA05140.1"/>
    <property type="molecule type" value="Genomic_DNA"/>
</dbReference>
<dbReference type="AlphaFoldDB" id="A0A397KY36"/>
<name>A0A397KY36_BRACM</name>
<evidence type="ECO:0008006" key="2">
    <source>
        <dbReference type="Google" id="ProtNLM"/>
    </source>
</evidence>